<dbReference type="GO" id="GO:0020037">
    <property type="term" value="F:heme binding"/>
    <property type="evidence" value="ECO:0007669"/>
    <property type="project" value="InterPro"/>
</dbReference>
<dbReference type="EMBL" id="GECU01036018">
    <property type="protein sequence ID" value="JAS71688.1"/>
    <property type="molecule type" value="Transcribed_RNA"/>
</dbReference>
<dbReference type="PANTHER" id="PTHR24292:SF100">
    <property type="entry name" value="CYTOCHROME P450 6A16, ISOFORM B-RELATED"/>
    <property type="match status" value="1"/>
</dbReference>
<keyword evidence="8" id="KW-0492">Microsome</keyword>
<feature type="non-terminal residue" evidence="15">
    <location>
        <position position="170"/>
    </location>
</feature>
<proteinExistence type="inferred from homology"/>
<dbReference type="SUPFAM" id="SSF48264">
    <property type="entry name" value="Cytochrome P450"/>
    <property type="match status" value="1"/>
</dbReference>
<evidence type="ECO:0000256" key="11">
    <source>
        <dbReference type="ARBA" id="ARBA00023033"/>
    </source>
</evidence>
<keyword evidence="12 13" id="KW-0472">Membrane</keyword>
<evidence type="ECO:0000256" key="14">
    <source>
        <dbReference type="SAM" id="SignalP"/>
    </source>
</evidence>
<keyword evidence="7" id="KW-0256">Endoplasmic reticulum</keyword>
<evidence type="ECO:0000313" key="15">
    <source>
        <dbReference type="EMBL" id="JAS71688.1"/>
    </source>
</evidence>
<gene>
    <name evidence="15" type="ORF">g.34335</name>
</gene>
<evidence type="ECO:0000256" key="5">
    <source>
        <dbReference type="ARBA" id="ARBA00022617"/>
    </source>
</evidence>
<evidence type="ECO:0000256" key="9">
    <source>
        <dbReference type="ARBA" id="ARBA00023002"/>
    </source>
</evidence>
<evidence type="ECO:0000256" key="13">
    <source>
        <dbReference type="SAM" id="Phobius"/>
    </source>
</evidence>
<dbReference type="InterPro" id="IPR036396">
    <property type="entry name" value="Cyt_P450_sf"/>
</dbReference>
<evidence type="ECO:0000256" key="1">
    <source>
        <dbReference type="ARBA" id="ARBA00001971"/>
    </source>
</evidence>
<comment type="subcellular location">
    <subcellularLocation>
        <location evidence="3">Endoplasmic reticulum membrane</location>
    </subcellularLocation>
    <subcellularLocation>
        <location evidence="2">Microsome membrane</location>
    </subcellularLocation>
</comment>
<protein>
    <submittedName>
        <fullName evidence="15">Uncharacterized protein</fullName>
    </submittedName>
</protein>
<name>A0A1B6HAF4_9HEMI</name>
<accession>A0A1B6HAF4</accession>
<evidence type="ECO:0000256" key="4">
    <source>
        <dbReference type="ARBA" id="ARBA00010617"/>
    </source>
</evidence>
<evidence type="ECO:0000256" key="10">
    <source>
        <dbReference type="ARBA" id="ARBA00023004"/>
    </source>
</evidence>
<dbReference type="PANTHER" id="PTHR24292">
    <property type="entry name" value="CYTOCHROME P450"/>
    <property type="match status" value="1"/>
</dbReference>
<feature type="chain" id="PRO_5008584182" evidence="14">
    <location>
        <begin position="18"/>
        <end position="170"/>
    </location>
</feature>
<keyword evidence="10" id="KW-0408">Iron</keyword>
<evidence type="ECO:0000256" key="3">
    <source>
        <dbReference type="ARBA" id="ARBA00004586"/>
    </source>
</evidence>
<keyword evidence="6" id="KW-0479">Metal-binding</keyword>
<dbReference type="Gene3D" id="1.10.630.10">
    <property type="entry name" value="Cytochrome P450"/>
    <property type="match status" value="1"/>
</dbReference>
<dbReference type="GO" id="GO:0016705">
    <property type="term" value="F:oxidoreductase activity, acting on paired donors, with incorporation or reduction of molecular oxygen"/>
    <property type="evidence" value="ECO:0007669"/>
    <property type="project" value="InterPro"/>
</dbReference>
<dbReference type="GO" id="GO:0004497">
    <property type="term" value="F:monooxygenase activity"/>
    <property type="evidence" value="ECO:0007669"/>
    <property type="project" value="UniProtKB-KW"/>
</dbReference>
<evidence type="ECO:0000256" key="2">
    <source>
        <dbReference type="ARBA" id="ARBA00004524"/>
    </source>
</evidence>
<dbReference type="AlphaFoldDB" id="A0A1B6HAF4"/>
<evidence type="ECO:0000256" key="12">
    <source>
        <dbReference type="ARBA" id="ARBA00023136"/>
    </source>
</evidence>
<evidence type="ECO:0000256" key="6">
    <source>
        <dbReference type="ARBA" id="ARBA00022723"/>
    </source>
</evidence>
<keyword evidence="5" id="KW-0349">Heme</keyword>
<dbReference type="GO" id="GO:0005506">
    <property type="term" value="F:iron ion binding"/>
    <property type="evidence" value="ECO:0007669"/>
    <property type="project" value="InterPro"/>
</dbReference>
<feature type="transmembrane region" description="Helical" evidence="13">
    <location>
        <begin position="39"/>
        <end position="61"/>
    </location>
</feature>
<organism evidence="15">
    <name type="scientific">Homalodisca liturata</name>
    <dbReference type="NCBI Taxonomy" id="320908"/>
    <lineage>
        <taxon>Eukaryota</taxon>
        <taxon>Metazoa</taxon>
        <taxon>Ecdysozoa</taxon>
        <taxon>Arthropoda</taxon>
        <taxon>Hexapoda</taxon>
        <taxon>Insecta</taxon>
        <taxon>Pterygota</taxon>
        <taxon>Neoptera</taxon>
        <taxon>Paraneoptera</taxon>
        <taxon>Hemiptera</taxon>
        <taxon>Auchenorrhyncha</taxon>
        <taxon>Membracoidea</taxon>
        <taxon>Cicadellidae</taxon>
        <taxon>Cicadellinae</taxon>
        <taxon>Proconiini</taxon>
        <taxon>Homalodisca</taxon>
    </lineage>
</organism>
<keyword evidence="13" id="KW-1133">Transmembrane helix</keyword>
<keyword evidence="14" id="KW-0732">Signal</keyword>
<evidence type="ECO:0000256" key="7">
    <source>
        <dbReference type="ARBA" id="ARBA00022824"/>
    </source>
</evidence>
<comment type="cofactor">
    <cofactor evidence="1">
        <name>heme</name>
        <dbReference type="ChEBI" id="CHEBI:30413"/>
    </cofactor>
</comment>
<comment type="similarity">
    <text evidence="4">Belongs to the cytochrome P450 family.</text>
</comment>
<dbReference type="InterPro" id="IPR050476">
    <property type="entry name" value="Insect_CytP450_Detox"/>
</dbReference>
<feature type="signal peptide" evidence="14">
    <location>
        <begin position="1"/>
        <end position="17"/>
    </location>
</feature>
<keyword evidence="9" id="KW-0560">Oxidoreductase</keyword>
<evidence type="ECO:0000256" key="8">
    <source>
        <dbReference type="ARBA" id="ARBA00022848"/>
    </source>
</evidence>
<keyword evidence="13" id="KW-0812">Transmembrane</keyword>
<reference evidence="15" key="1">
    <citation type="submission" date="2015-11" db="EMBL/GenBank/DDBJ databases">
        <title>De novo transcriptome assembly of four potential Pierce s Disease insect vectors from Arizona vineyards.</title>
        <authorList>
            <person name="Tassone E.E."/>
        </authorList>
    </citation>
    <scope>NUCLEOTIDE SEQUENCE</scope>
</reference>
<sequence length="170" mass="19683">MLILFVYFILAITDCDCFRLYHLEEGNNNKNKEEVMGLISSLLLCLSTLVVALLFCLVFYIKYVNRYFKKRGMYFDGPSLSLTSLITSAPVQKSFSSILADLYTKNKEHKVVGYLSLWKKKVLIVDLKVIRDVLVKDFDMFQDRGLYYNKEVDPLSAHIFALAGHEWKTT</sequence>
<dbReference type="GO" id="GO:0005789">
    <property type="term" value="C:endoplasmic reticulum membrane"/>
    <property type="evidence" value="ECO:0007669"/>
    <property type="project" value="UniProtKB-SubCell"/>
</dbReference>
<keyword evidence="11" id="KW-0503">Monooxygenase</keyword>